<evidence type="ECO:0000256" key="2">
    <source>
        <dbReference type="ARBA" id="ARBA00022598"/>
    </source>
</evidence>
<dbReference type="EC" id="6.1.1.14" evidence="8"/>
<gene>
    <name evidence="8" type="primary">glyS</name>
    <name evidence="9" type="ORF">CQA58_04730</name>
</gene>
<dbReference type="PRINTS" id="PR01045">
    <property type="entry name" value="TRNASYNTHGB"/>
</dbReference>
<evidence type="ECO:0000256" key="3">
    <source>
        <dbReference type="ARBA" id="ARBA00022741"/>
    </source>
</evidence>
<dbReference type="Pfam" id="PF02092">
    <property type="entry name" value="tRNA_synt_2f"/>
    <property type="match status" value="1"/>
</dbReference>
<dbReference type="EMBL" id="NXLV01000007">
    <property type="protein sequence ID" value="RDU70650.1"/>
    <property type="molecule type" value="Genomic_DNA"/>
</dbReference>
<comment type="similarity">
    <text evidence="1 8">Belongs to the class-II aminoacyl-tRNA synthetase family.</text>
</comment>
<dbReference type="GO" id="GO:0005829">
    <property type="term" value="C:cytosol"/>
    <property type="evidence" value="ECO:0007669"/>
    <property type="project" value="TreeGrafter"/>
</dbReference>
<dbReference type="RefSeq" id="WP_115569578.1">
    <property type="nucleotide sequence ID" value="NZ_NXLV01000007.1"/>
</dbReference>
<keyword evidence="3 8" id="KW-0547">Nucleotide-binding</keyword>
<dbReference type="GO" id="GO:0004820">
    <property type="term" value="F:glycine-tRNA ligase activity"/>
    <property type="evidence" value="ECO:0007669"/>
    <property type="project" value="UniProtKB-UniRule"/>
</dbReference>
<keyword evidence="5 8" id="KW-0648">Protein biosynthesis</keyword>
<keyword evidence="2 8" id="KW-0436">Ligase</keyword>
<dbReference type="InterPro" id="IPR006194">
    <property type="entry name" value="Gly-tRNA-synth_heterodimer"/>
</dbReference>
<dbReference type="PANTHER" id="PTHR30075">
    <property type="entry name" value="GLYCYL-TRNA SYNTHETASE"/>
    <property type="match status" value="1"/>
</dbReference>
<keyword evidence="6 8" id="KW-0030">Aminoacyl-tRNA synthetase</keyword>
<dbReference type="GO" id="GO:0006426">
    <property type="term" value="P:glycyl-tRNA aminoacylation"/>
    <property type="evidence" value="ECO:0007669"/>
    <property type="project" value="UniProtKB-UniRule"/>
</dbReference>
<dbReference type="Proteomes" id="UP000257045">
    <property type="component" value="Unassembled WGS sequence"/>
</dbReference>
<keyword evidence="4 8" id="KW-0067">ATP-binding</keyword>
<dbReference type="HAMAP" id="MF_00255">
    <property type="entry name" value="Gly_tRNA_synth_beta"/>
    <property type="match status" value="1"/>
</dbReference>
<comment type="subcellular location">
    <subcellularLocation>
        <location evidence="8">Cytoplasm</location>
    </subcellularLocation>
</comment>
<evidence type="ECO:0000256" key="5">
    <source>
        <dbReference type="ARBA" id="ARBA00022917"/>
    </source>
</evidence>
<dbReference type="OrthoDB" id="9775440at2"/>
<comment type="caution">
    <text evidence="9">The sequence shown here is derived from an EMBL/GenBank/DDBJ whole genome shotgun (WGS) entry which is preliminary data.</text>
</comment>
<organism evidence="9 10">
    <name type="scientific">Helicobacter brantae</name>
    <dbReference type="NCBI Taxonomy" id="375927"/>
    <lineage>
        <taxon>Bacteria</taxon>
        <taxon>Pseudomonadati</taxon>
        <taxon>Campylobacterota</taxon>
        <taxon>Epsilonproteobacteria</taxon>
        <taxon>Campylobacterales</taxon>
        <taxon>Helicobacteraceae</taxon>
        <taxon>Helicobacter</taxon>
    </lineage>
</organism>
<evidence type="ECO:0000313" key="10">
    <source>
        <dbReference type="Proteomes" id="UP000257045"/>
    </source>
</evidence>
<accession>A0A3D8J0B0</accession>
<dbReference type="NCBIfam" id="TIGR00211">
    <property type="entry name" value="glyS"/>
    <property type="match status" value="1"/>
</dbReference>
<comment type="catalytic activity">
    <reaction evidence="7 8">
        <text>tRNA(Gly) + glycine + ATP = glycyl-tRNA(Gly) + AMP + diphosphate</text>
        <dbReference type="Rhea" id="RHEA:16013"/>
        <dbReference type="Rhea" id="RHEA-COMP:9664"/>
        <dbReference type="Rhea" id="RHEA-COMP:9683"/>
        <dbReference type="ChEBI" id="CHEBI:30616"/>
        <dbReference type="ChEBI" id="CHEBI:33019"/>
        <dbReference type="ChEBI" id="CHEBI:57305"/>
        <dbReference type="ChEBI" id="CHEBI:78442"/>
        <dbReference type="ChEBI" id="CHEBI:78522"/>
        <dbReference type="ChEBI" id="CHEBI:456215"/>
        <dbReference type="EC" id="6.1.1.14"/>
    </reaction>
</comment>
<comment type="subunit">
    <text evidence="8">Tetramer of two alpha and two beta subunits.</text>
</comment>
<dbReference type="AlphaFoldDB" id="A0A3D8J0B0"/>
<evidence type="ECO:0000256" key="4">
    <source>
        <dbReference type="ARBA" id="ARBA00022840"/>
    </source>
</evidence>
<dbReference type="InterPro" id="IPR015944">
    <property type="entry name" value="Gly-tRNA-synth_bsu"/>
</dbReference>
<keyword evidence="10" id="KW-1185">Reference proteome</keyword>
<proteinExistence type="inferred from homology"/>
<dbReference type="GO" id="GO:0005524">
    <property type="term" value="F:ATP binding"/>
    <property type="evidence" value="ECO:0007669"/>
    <property type="project" value="UniProtKB-UniRule"/>
</dbReference>
<sequence>MKTEVLIEILSEELPAIPFLKEEPKILQKWREKLEENCLDCHFEFDYTPRRVVLISRDFPLKQADKTIELFGPPVEIAYIDGDKSKGLSKAGEGFVKKCGGGEIGVASKDGKEVLYFCKQEVGVESSKLLPKMIKEWLESLSFGKSMRWGSLGESFIRPIRNVALLLGGKGVEFEVFGVKSCLQTFVHRDCGFEPRAFASIEEYLEILQNNGVILSPKKREERILKDFKELEEKHKVSIEIDRELLAEVVAITEYPRAVLGSFDEEFLALPQEVIITSMKENQRYFAIHKEGKLYNGFVVVINSMSQSVEQIIKGNEKVLRARLSDAMFFYHNDLNKPLSSYDLSKIAFVEGLGSIEDKVRREGKIAEYLFQDNGCNPKCLERLLEAVKISKSDLLSEMVGEFPELQGVMGEYYALEEMRRGVALRDEQIARAIREQYLPKGEGGELPSDKFGSIVALSYRLDSLLALFSVGKIPSGSKDPFALRRAGNGIVRIVSEQNISLSLKSLEDMAKLCSYAEFDVKKVWEFLLERIEGVIKINASILRSVIAGGERELDKIVQKALALNQVFEGSDKEALVSTFKRVANITKDIKEAKEVSPSLLEQKEERELLECAKAIREQKFESILEYIQALFTLKSPLESFFDNVMVNVENEALRENRKALVYQVYQMFLEVGDIKEIAI</sequence>
<dbReference type="PANTHER" id="PTHR30075:SF2">
    <property type="entry name" value="GLYCINE--TRNA LIGASE, CHLOROPLASTIC_MITOCHONDRIAL 2"/>
    <property type="match status" value="1"/>
</dbReference>
<dbReference type="PROSITE" id="PS50861">
    <property type="entry name" value="AA_TRNA_LIGASE_II_GLYAB"/>
    <property type="match status" value="1"/>
</dbReference>
<keyword evidence="8" id="KW-0963">Cytoplasm</keyword>
<name>A0A3D8J0B0_9HELI</name>
<evidence type="ECO:0000313" key="9">
    <source>
        <dbReference type="EMBL" id="RDU70650.1"/>
    </source>
</evidence>
<reference evidence="9 10" key="1">
    <citation type="submission" date="2018-04" db="EMBL/GenBank/DDBJ databases">
        <title>Novel Campyloabacter and Helicobacter Species and Strains.</title>
        <authorList>
            <person name="Mannion A.J."/>
            <person name="Shen Z."/>
            <person name="Fox J.G."/>
        </authorList>
    </citation>
    <scope>NUCLEOTIDE SEQUENCE [LARGE SCALE GENOMIC DNA]</scope>
    <source>
        <strain evidence="9 10">MIT 04-9366</strain>
    </source>
</reference>
<evidence type="ECO:0000256" key="8">
    <source>
        <dbReference type="HAMAP-Rule" id="MF_00255"/>
    </source>
</evidence>
<protein>
    <recommendedName>
        <fullName evidence="8">Glycine--tRNA ligase beta subunit</fullName>
        <ecNumber evidence="8">6.1.1.14</ecNumber>
    </recommendedName>
    <alternativeName>
        <fullName evidence="8">Glycyl-tRNA synthetase beta subunit</fullName>
        <shortName evidence="8">GlyRS</shortName>
    </alternativeName>
</protein>
<evidence type="ECO:0000256" key="6">
    <source>
        <dbReference type="ARBA" id="ARBA00023146"/>
    </source>
</evidence>
<evidence type="ECO:0000256" key="7">
    <source>
        <dbReference type="ARBA" id="ARBA00047937"/>
    </source>
</evidence>
<evidence type="ECO:0000256" key="1">
    <source>
        <dbReference type="ARBA" id="ARBA00008226"/>
    </source>
</evidence>